<sequence length="44" mass="4717">VKQRKEEERERDNGRNIGVGGEGLSTATRRLDDGGGSRVALSCS</sequence>
<feature type="non-terminal residue" evidence="2">
    <location>
        <position position="1"/>
    </location>
</feature>
<name>A0A1R3G226_COCAP</name>
<feature type="region of interest" description="Disordered" evidence="1">
    <location>
        <begin position="1"/>
        <end position="44"/>
    </location>
</feature>
<dbReference type="AlphaFoldDB" id="A0A1R3G226"/>
<evidence type="ECO:0000313" key="3">
    <source>
        <dbReference type="Proteomes" id="UP000188268"/>
    </source>
</evidence>
<feature type="compositionally biased region" description="Basic and acidic residues" evidence="1">
    <location>
        <begin position="1"/>
        <end position="14"/>
    </location>
</feature>
<dbReference type="Proteomes" id="UP000188268">
    <property type="component" value="Unassembled WGS sequence"/>
</dbReference>
<protein>
    <submittedName>
        <fullName evidence="2">Uncharacterized protein</fullName>
    </submittedName>
</protein>
<keyword evidence="3" id="KW-1185">Reference proteome</keyword>
<evidence type="ECO:0000313" key="2">
    <source>
        <dbReference type="EMBL" id="OMO52080.1"/>
    </source>
</evidence>
<dbReference type="EMBL" id="AWWV01015597">
    <property type="protein sequence ID" value="OMO52080.1"/>
    <property type="molecule type" value="Genomic_DNA"/>
</dbReference>
<organism evidence="2 3">
    <name type="scientific">Corchorus capsularis</name>
    <name type="common">Jute</name>
    <dbReference type="NCBI Taxonomy" id="210143"/>
    <lineage>
        <taxon>Eukaryota</taxon>
        <taxon>Viridiplantae</taxon>
        <taxon>Streptophyta</taxon>
        <taxon>Embryophyta</taxon>
        <taxon>Tracheophyta</taxon>
        <taxon>Spermatophyta</taxon>
        <taxon>Magnoliopsida</taxon>
        <taxon>eudicotyledons</taxon>
        <taxon>Gunneridae</taxon>
        <taxon>Pentapetalae</taxon>
        <taxon>rosids</taxon>
        <taxon>malvids</taxon>
        <taxon>Malvales</taxon>
        <taxon>Malvaceae</taxon>
        <taxon>Grewioideae</taxon>
        <taxon>Apeibeae</taxon>
        <taxon>Corchorus</taxon>
    </lineage>
</organism>
<accession>A0A1R3G226</accession>
<comment type="caution">
    <text evidence="2">The sequence shown here is derived from an EMBL/GenBank/DDBJ whole genome shotgun (WGS) entry which is preliminary data.</text>
</comment>
<dbReference type="Gramene" id="OMO52080">
    <property type="protein sequence ID" value="OMO52080"/>
    <property type="gene ID" value="CCACVL1_29369"/>
</dbReference>
<proteinExistence type="predicted"/>
<evidence type="ECO:0000256" key="1">
    <source>
        <dbReference type="SAM" id="MobiDB-lite"/>
    </source>
</evidence>
<reference evidence="2 3" key="1">
    <citation type="submission" date="2013-09" db="EMBL/GenBank/DDBJ databases">
        <title>Corchorus capsularis genome sequencing.</title>
        <authorList>
            <person name="Alam M."/>
            <person name="Haque M.S."/>
            <person name="Islam M.S."/>
            <person name="Emdad E.M."/>
            <person name="Islam M.M."/>
            <person name="Ahmed B."/>
            <person name="Halim A."/>
            <person name="Hossen Q.M.M."/>
            <person name="Hossain M.Z."/>
            <person name="Ahmed R."/>
            <person name="Khan M.M."/>
            <person name="Islam R."/>
            <person name="Rashid M.M."/>
            <person name="Khan S.A."/>
            <person name="Rahman M.S."/>
            <person name="Alam M."/>
        </authorList>
    </citation>
    <scope>NUCLEOTIDE SEQUENCE [LARGE SCALE GENOMIC DNA]</scope>
    <source>
        <strain evidence="3">cv. CVL-1</strain>
        <tissue evidence="2">Whole seedling</tissue>
    </source>
</reference>
<gene>
    <name evidence="2" type="ORF">CCACVL1_29369</name>
</gene>